<dbReference type="GO" id="GO:0016020">
    <property type="term" value="C:membrane"/>
    <property type="evidence" value="ECO:0007669"/>
    <property type="project" value="UniProtKB-SubCell"/>
</dbReference>
<dbReference type="InterPro" id="IPR001807">
    <property type="entry name" value="ClC"/>
</dbReference>
<dbReference type="InterPro" id="IPR014743">
    <property type="entry name" value="Cl-channel_core"/>
</dbReference>
<evidence type="ECO:0000313" key="6">
    <source>
        <dbReference type="EMBL" id="MBC2606783.1"/>
    </source>
</evidence>
<dbReference type="PANTHER" id="PTHR43427:SF12">
    <property type="entry name" value="CHLORIDE TRANSPORTER"/>
    <property type="match status" value="1"/>
</dbReference>
<dbReference type="Gene3D" id="1.10.3080.10">
    <property type="entry name" value="Clc chloride channel"/>
    <property type="match status" value="1"/>
</dbReference>
<evidence type="ECO:0000256" key="2">
    <source>
        <dbReference type="ARBA" id="ARBA00022692"/>
    </source>
</evidence>
<evidence type="ECO:0000313" key="7">
    <source>
        <dbReference type="Proteomes" id="UP000526501"/>
    </source>
</evidence>
<reference evidence="6 7" key="1">
    <citation type="submission" date="2020-07" db="EMBL/GenBank/DDBJ databases">
        <authorList>
            <person name="Feng X."/>
        </authorList>
    </citation>
    <scope>NUCLEOTIDE SEQUENCE [LARGE SCALE GENOMIC DNA]</scope>
    <source>
        <strain evidence="6 7">JCM23202</strain>
    </source>
</reference>
<comment type="subcellular location">
    <subcellularLocation>
        <location evidence="1">Membrane</location>
        <topology evidence="1">Multi-pass membrane protein</topology>
    </subcellularLocation>
</comment>
<proteinExistence type="predicted"/>
<evidence type="ECO:0000256" key="4">
    <source>
        <dbReference type="ARBA" id="ARBA00023136"/>
    </source>
</evidence>
<dbReference type="AlphaFoldDB" id="A0A7X1E933"/>
<feature type="transmembrane region" description="Helical" evidence="5">
    <location>
        <begin position="147"/>
        <end position="172"/>
    </location>
</feature>
<protein>
    <submittedName>
        <fullName evidence="6">Voltage-gated chloride channel family protein</fullName>
    </submittedName>
</protein>
<accession>A0A7X1E933</accession>
<dbReference type="CDD" id="cd03682">
    <property type="entry name" value="ClC_sycA_like"/>
    <property type="match status" value="1"/>
</dbReference>
<feature type="transmembrane region" description="Helical" evidence="5">
    <location>
        <begin position="390"/>
        <end position="406"/>
    </location>
</feature>
<feature type="transmembrane region" description="Helical" evidence="5">
    <location>
        <begin position="17"/>
        <end position="40"/>
    </location>
</feature>
<organism evidence="6 7">
    <name type="scientific">Pelagicoccus albus</name>
    <dbReference type="NCBI Taxonomy" id="415222"/>
    <lineage>
        <taxon>Bacteria</taxon>
        <taxon>Pseudomonadati</taxon>
        <taxon>Verrucomicrobiota</taxon>
        <taxon>Opitutia</taxon>
        <taxon>Puniceicoccales</taxon>
        <taxon>Pelagicoccaceae</taxon>
        <taxon>Pelagicoccus</taxon>
    </lineage>
</organism>
<keyword evidence="3 5" id="KW-1133">Transmembrane helix</keyword>
<dbReference type="PRINTS" id="PR00762">
    <property type="entry name" value="CLCHANNEL"/>
</dbReference>
<dbReference type="RefSeq" id="WP_185660649.1">
    <property type="nucleotide sequence ID" value="NZ_CAWPOO010000012.1"/>
</dbReference>
<dbReference type="Pfam" id="PF00654">
    <property type="entry name" value="Voltage_CLC"/>
    <property type="match status" value="1"/>
</dbReference>
<feature type="transmembrane region" description="Helical" evidence="5">
    <location>
        <begin position="52"/>
        <end position="69"/>
    </location>
</feature>
<keyword evidence="2 5" id="KW-0812">Transmembrane</keyword>
<sequence>MKSLFDIREHFENLRQLLLWTLLVIPVGILSGSASALFLWSLDRSTELRWQYEWLLFLLPVAGVGMAYLDQWIGKSAKGGNNLILDRIHEPGGGVPTRMAPLVLFGTLVTHLFGGSAGREGTAVQMGGSLASAYGRLCKFGAENTRILLMAGVAAGFGSVFGTPLTGAIFAMEVLVIGRMQYGALIPVMVASLVGDYTCSAWGVHHATYHISISDPEHLRALLDIPLLGKVALAAVAFGLASKVFAELTHGLQIGFGKISPHAPVRVAMGAAVVIGLVYLLGTRDYIGLGVRSSHEGAVTLLSAFEAGGADVWSWWWKLLFTAVTLSVGFKGGEVTPLFFIGATLGNTLAVLLGAPVDLMAGVGLVAVFAGATNTPLACTIMGIELFGSHYGIYFAVGSFIAYYCSGHSGIYSAQRLGVPKNSSSKLPPDLPLRDVKTLQNASSRKAKSRDRK</sequence>
<feature type="transmembrane region" description="Helical" evidence="5">
    <location>
        <begin position="184"/>
        <end position="204"/>
    </location>
</feature>
<name>A0A7X1E933_9BACT</name>
<evidence type="ECO:0000256" key="1">
    <source>
        <dbReference type="ARBA" id="ARBA00004141"/>
    </source>
</evidence>
<dbReference type="SUPFAM" id="SSF81340">
    <property type="entry name" value="Clc chloride channel"/>
    <property type="match status" value="1"/>
</dbReference>
<feature type="transmembrane region" description="Helical" evidence="5">
    <location>
        <begin position="265"/>
        <end position="287"/>
    </location>
</feature>
<dbReference type="GO" id="GO:0015108">
    <property type="term" value="F:chloride transmembrane transporter activity"/>
    <property type="evidence" value="ECO:0007669"/>
    <property type="project" value="InterPro"/>
</dbReference>
<evidence type="ECO:0000256" key="3">
    <source>
        <dbReference type="ARBA" id="ARBA00022989"/>
    </source>
</evidence>
<evidence type="ECO:0000256" key="5">
    <source>
        <dbReference type="SAM" id="Phobius"/>
    </source>
</evidence>
<dbReference type="InterPro" id="IPR050368">
    <property type="entry name" value="ClC-type_chloride_channel"/>
</dbReference>
<keyword evidence="4 5" id="KW-0472">Membrane</keyword>
<dbReference type="EMBL" id="JACHVC010000012">
    <property type="protein sequence ID" value="MBC2606783.1"/>
    <property type="molecule type" value="Genomic_DNA"/>
</dbReference>
<dbReference type="PANTHER" id="PTHR43427">
    <property type="entry name" value="CHLORIDE CHANNEL PROTEIN CLC-E"/>
    <property type="match status" value="1"/>
</dbReference>
<feature type="transmembrane region" description="Helical" evidence="5">
    <location>
        <begin position="225"/>
        <end position="245"/>
    </location>
</feature>
<comment type="caution">
    <text evidence="6">The sequence shown here is derived from an EMBL/GenBank/DDBJ whole genome shotgun (WGS) entry which is preliminary data.</text>
</comment>
<keyword evidence="7" id="KW-1185">Reference proteome</keyword>
<gene>
    <name evidence="6" type="ORF">H5P27_12085</name>
</gene>
<dbReference type="Proteomes" id="UP000526501">
    <property type="component" value="Unassembled WGS sequence"/>
</dbReference>